<dbReference type="AlphaFoldDB" id="A0A7K3WAB1"/>
<dbReference type="PANTHER" id="PTHR42718">
    <property type="entry name" value="MAJOR FACILITATOR SUPERFAMILY MULTIDRUG TRANSPORTER MFSC"/>
    <property type="match status" value="1"/>
</dbReference>
<dbReference type="CDD" id="cd17321">
    <property type="entry name" value="MFS_MMR_MDR_like"/>
    <property type="match status" value="1"/>
</dbReference>
<evidence type="ECO:0000256" key="6">
    <source>
        <dbReference type="ARBA" id="ARBA00023136"/>
    </source>
</evidence>
<feature type="transmembrane region" description="Helical" evidence="7">
    <location>
        <begin position="107"/>
        <end position="129"/>
    </location>
</feature>
<dbReference type="SUPFAM" id="SSF103473">
    <property type="entry name" value="MFS general substrate transporter"/>
    <property type="match status" value="2"/>
</dbReference>
<evidence type="ECO:0000259" key="8">
    <source>
        <dbReference type="PROSITE" id="PS50850"/>
    </source>
</evidence>
<dbReference type="RefSeq" id="WP_152730601.1">
    <property type="nucleotide sequence ID" value="NZ_JAABOZ010000002.1"/>
</dbReference>
<feature type="transmembrane region" description="Helical" evidence="7">
    <location>
        <begin position="361"/>
        <end position="386"/>
    </location>
</feature>
<gene>
    <name evidence="9" type="ORF">G1H19_04505</name>
</gene>
<evidence type="ECO:0000256" key="5">
    <source>
        <dbReference type="ARBA" id="ARBA00022989"/>
    </source>
</evidence>
<feature type="transmembrane region" description="Helical" evidence="7">
    <location>
        <begin position="202"/>
        <end position="221"/>
    </location>
</feature>
<keyword evidence="4 7" id="KW-0812">Transmembrane</keyword>
<feature type="transmembrane region" description="Helical" evidence="7">
    <location>
        <begin position="301"/>
        <end position="323"/>
    </location>
</feature>
<reference evidence="9 10" key="1">
    <citation type="submission" date="2020-02" db="EMBL/GenBank/DDBJ databases">
        <title>The whole genome sequence of CPCC 205119.</title>
        <authorList>
            <person name="Jiang Z."/>
        </authorList>
    </citation>
    <scope>NUCLEOTIDE SEQUENCE [LARGE SCALE GENOMIC DNA]</scope>
    <source>
        <strain evidence="9 10">CPCC 205119</strain>
    </source>
</reference>
<proteinExistence type="predicted"/>
<feature type="transmembrane region" description="Helical" evidence="7">
    <location>
        <begin position="171"/>
        <end position="190"/>
    </location>
</feature>
<keyword evidence="10" id="KW-1185">Reference proteome</keyword>
<dbReference type="PRINTS" id="PR01036">
    <property type="entry name" value="TCRTETB"/>
</dbReference>
<dbReference type="Gene3D" id="1.20.1720.10">
    <property type="entry name" value="Multidrug resistance protein D"/>
    <property type="match status" value="1"/>
</dbReference>
<dbReference type="Pfam" id="PF07690">
    <property type="entry name" value="MFS_1"/>
    <property type="match status" value="1"/>
</dbReference>
<evidence type="ECO:0000256" key="7">
    <source>
        <dbReference type="SAM" id="Phobius"/>
    </source>
</evidence>
<comment type="caution">
    <text evidence="9">The sequence shown here is derived from an EMBL/GenBank/DDBJ whole genome shotgun (WGS) entry which is preliminary data.</text>
</comment>
<feature type="transmembrane region" description="Helical" evidence="7">
    <location>
        <begin position="82"/>
        <end position="101"/>
    </location>
</feature>
<keyword evidence="5 7" id="KW-1133">Transmembrane helix</keyword>
<evidence type="ECO:0000256" key="2">
    <source>
        <dbReference type="ARBA" id="ARBA00022448"/>
    </source>
</evidence>
<sequence>MPDLTTSAPATPPWRVLAATSIGVVLTFLNTSSLDVALPSVVRHFDAGPTAAAWVLLSYMLAVTVLVLALGRLSDLLGRRRVYLTGLAVVTVASLGCALSPDVGVLIGMRVGQAIGAAAVITSTSAILADAFPAEQLPVALGLNATVAATGALIGPVAGGLLVSLGGWSAVFWPVVPLGLLALGASALTVPPSPPRRAGERFDLLGAALSLLGLGGLVVAVSSGGSLGWTDPLVLTAAGAAVVALPLFVVVQARGRHPLLDLGLLTDRARGMAYLAGFLLSVAQFAVVLLVSLFLQAQDGLSAVDAGLCVLPVAVGTVLTAPLAGRLARRFPARALSTVGLLLVAAGLLVLAVVLRPSAGVLLTVPLTMIGAGTGLFMTPNTSAILASVPAGRRGAANGVRSMLQNAGFVLSTALTLAVVTAGLEPAAREAVYSGMLSELPGAAGDAFVTGSRAALLVLGVLCLGAVAASLSRGAPQPTPRPVEVPA</sequence>
<dbReference type="InterPro" id="IPR011701">
    <property type="entry name" value="MFS"/>
</dbReference>
<protein>
    <submittedName>
        <fullName evidence="9">MFS transporter</fullName>
    </submittedName>
</protein>
<dbReference type="GO" id="GO:0005886">
    <property type="term" value="C:plasma membrane"/>
    <property type="evidence" value="ECO:0007669"/>
    <property type="project" value="UniProtKB-SubCell"/>
</dbReference>
<evidence type="ECO:0000256" key="4">
    <source>
        <dbReference type="ARBA" id="ARBA00022692"/>
    </source>
</evidence>
<dbReference type="EMBL" id="JAAGWK010000009">
    <property type="protein sequence ID" value="NEL53274.1"/>
    <property type="molecule type" value="Genomic_DNA"/>
</dbReference>
<feature type="transmembrane region" description="Helical" evidence="7">
    <location>
        <begin position="272"/>
        <end position="295"/>
    </location>
</feature>
<dbReference type="PROSITE" id="PS00216">
    <property type="entry name" value="SUGAR_TRANSPORT_1"/>
    <property type="match status" value="1"/>
</dbReference>
<feature type="transmembrane region" description="Helical" evidence="7">
    <location>
        <begin position="335"/>
        <end position="355"/>
    </location>
</feature>
<feature type="transmembrane region" description="Helical" evidence="7">
    <location>
        <begin position="407"/>
        <end position="428"/>
    </location>
</feature>
<evidence type="ECO:0000256" key="1">
    <source>
        <dbReference type="ARBA" id="ARBA00004651"/>
    </source>
</evidence>
<dbReference type="InterPro" id="IPR005829">
    <property type="entry name" value="Sugar_transporter_CS"/>
</dbReference>
<evidence type="ECO:0000313" key="10">
    <source>
        <dbReference type="Proteomes" id="UP000470470"/>
    </source>
</evidence>
<dbReference type="GO" id="GO:0022857">
    <property type="term" value="F:transmembrane transporter activity"/>
    <property type="evidence" value="ECO:0007669"/>
    <property type="project" value="InterPro"/>
</dbReference>
<comment type="subcellular location">
    <subcellularLocation>
        <location evidence="1">Cell membrane</location>
        <topology evidence="1">Multi-pass membrane protein</topology>
    </subcellularLocation>
</comment>
<keyword evidence="2" id="KW-0813">Transport</keyword>
<name>A0A7K3WAB1_9ACTN</name>
<evidence type="ECO:0000313" key="9">
    <source>
        <dbReference type="EMBL" id="NEL53274.1"/>
    </source>
</evidence>
<dbReference type="InterPro" id="IPR036259">
    <property type="entry name" value="MFS_trans_sf"/>
</dbReference>
<accession>A0A7K3WAB1</accession>
<feature type="transmembrane region" description="Helical" evidence="7">
    <location>
        <begin position="51"/>
        <end position="70"/>
    </location>
</feature>
<dbReference type="PANTHER" id="PTHR42718:SF46">
    <property type="entry name" value="BLR6921 PROTEIN"/>
    <property type="match status" value="1"/>
</dbReference>
<dbReference type="InterPro" id="IPR020846">
    <property type="entry name" value="MFS_dom"/>
</dbReference>
<feature type="transmembrane region" description="Helical" evidence="7">
    <location>
        <begin position="233"/>
        <end position="251"/>
    </location>
</feature>
<feature type="transmembrane region" description="Helical" evidence="7">
    <location>
        <begin position="141"/>
        <end position="165"/>
    </location>
</feature>
<dbReference type="Gene3D" id="1.20.1250.20">
    <property type="entry name" value="MFS general substrate transporter like domains"/>
    <property type="match status" value="1"/>
</dbReference>
<feature type="transmembrane region" description="Helical" evidence="7">
    <location>
        <begin position="12"/>
        <end position="31"/>
    </location>
</feature>
<keyword evidence="6 7" id="KW-0472">Membrane</keyword>
<organism evidence="9 10">
    <name type="scientific">Goekera deserti</name>
    <dbReference type="NCBI Taxonomy" id="2497753"/>
    <lineage>
        <taxon>Bacteria</taxon>
        <taxon>Bacillati</taxon>
        <taxon>Actinomycetota</taxon>
        <taxon>Actinomycetes</taxon>
        <taxon>Geodermatophilales</taxon>
        <taxon>Geodermatophilaceae</taxon>
        <taxon>Goekera</taxon>
    </lineage>
</organism>
<feature type="transmembrane region" description="Helical" evidence="7">
    <location>
        <begin position="448"/>
        <end position="471"/>
    </location>
</feature>
<dbReference type="PROSITE" id="PS50850">
    <property type="entry name" value="MFS"/>
    <property type="match status" value="1"/>
</dbReference>
<evidence type="ECO:0000256" key="3">
    <source>
        <dbReference type="ARBA" id="ARBA00022475"/>
    </source>
</evidence>
<feature type="domain" description="Major facilitator superfamily (MFS) profile" evidence="8">
    <location>
        <begin position="16"/>
        <end position="478"/>
    </location>
</feature>
<keyword evidence="3" id="KW-1003">Cell membrane</keyword>
<dbReference type="Proteomes" id="UP000470470">
    <property type="component" value="Unassembled WGS sequence"/>
</dbReference>